<dbReference type="PANTHER" id="PTHR42695">
    <property type="entry name" value="GLUTAMINE AMIDOTRANSFERASE YLR126C-RELATED"/>
    <property type="match status" value="1"/>
</dbReference>
<sequence>MRRLVRSALTTKFVVIILATGLSLQGVARAAEKLEKKGERPWLMVGLSTDGCSRGCRHVFGVIKELSGNPNGVVLHFTKVTPELISEMHPEFIVLSPQGTPWCRYSGELGVALQNFLWTLPVAAEEMNIPILGICGGHQALALAFGGKVGPIRAVDDDCMPYTRDRQGGVVPLTMTHSDPIFDGVQGNIRIVESHYDEVKVLPPGFVLLASEKVSRNQIIRHPNKPVYGIQGHPESSYSRLEGGILLRNFLKIAESHNKRVRGFDEDSTRLVSLSPTGANSDSATKPQ</sequence>
<dbReference type="Gene3D" id="3.40.50.880">
    <property type="match status" value="1"/>
</dbReference>
<dbReference type="PANTHER" id="PTHR42695:SF20">
    <property type="entry name" value="GLUTAMINE AMIDOTRANSFERASE DOMAIN-CONTAINING PROTEIN"/>
    <property type="match status" value="1"/>
</dbReference>
<evidence type="ECO:0000313" key="2">
    <source>
        <dbReference type="EMBL" id="MBI5251210.1"/>
    </source>
</evidence>
<dbReference type="InterPro" id="IPR029062">
    <property type="entry name" value="Class_I_gatase-like"/>
</dbReference>
<name>A0A9D6V340_9BACT</name>
<feature type="domain" description="Glutamine amidotransferase" evidence="1">
    <location>
        <begin position="123"/>
        <end position="251"/>
    </location>
</feature>
<comment type="caution">
    <text evidence="2">The sequence shown here is derived from an EMBL/GenBank/DDBJ whole genome shotgun (WGS) entry which is preliminary data.</text>
</comment>
<dbReference type="AlphaFoldDB" id="A0A9D6V340"/>
<organism evidence="2 3">
    <name type="scientific">Desulfomonile tiedjei</name>
    <dbReference type="NCBI Taxonomy" id="2358"/>
    <lineage>
        <taxon>Bacteria</taxon>
        <taxon>Pseudomonadati</taxon>
        <taxon>Thermodesulfobacteriota</taxon>
        <taxon>Desulfomonilia</taxon>
        <taxon>Desulfomonilales</taxon>
        <taxon>Desulfomonilaceae</taxon>
        <taxon>Desulfomonile</taxon>
    </lineage>
</organism>
<dbReference type="Proteomes" id="UP000807825">
    <property type="component" value="Unassembled WGS sequence"/>
</dbReference>
<dbReference type="InterPro" id="IPR017926">
    <property type="entry name" value="GATASE"/>
</dbReference>
<dbReference type="GO" id="GO:0005829">
    <property type="term" value="C:cytosol"/>
    <property type="evidence" value="ECO:0007669"/>
    <property type="project" value="TreeGrafter"/>
</dbReference>
<dbReference type="GO" id="GO:0016787">
    <property type="term" value="F:hydrolase activity"/>
    <property type="evidence" value="ECO:0007669"/>
    <property type="project" value="UniProtKB-KW"/>
</dbReference>
<protein>
    <submittedName>
        <fullName evidence="2">Gamma-glutamyl-gamma-aminobutyrate hydrolase family protein</fullName>
    </submittedName>
</protein>
<accession>A0A9D6V340</accession>
<gene>
    <name evidence="2" type="ORF">HY912_17105</name>
</gene>
<dbReference type="Pfam" id="PF00117">
    <property type="entry name" value="GATase"/>
    <property type="match status" value="1"/>
</dbReference>
<evidence type="ECO:0000259" key="1">
    <source>
        <dbReference type="Pfam" id="PF00117"/>
    </source>
</evidence>
<evidence type="ECO:0000313" key="3">
    <source>
        <dbReference type="Proteomes" id="UP000807825"/>
    </source>
</evidence>
<reference evidence="2" key="1">
    <citation type="submission" date="2020-07" db="EMBL/GenBank/DDBJ databases">
        <title>Huge and variable diversity of episymbiotic CPR bacteria and DPANN archaea in groundwater ecosystems.</title>
        <authorList>
            <person name="He C.Y."/>
            <person name="Keren R."/>
            <person name="Whittaker M."/>
            <person name="Farag I.F."/>
            <person name="Doudna J."/>
            <person name="Cate J.H.D."/>
            <person name="Banfield J.F."/>
        </authorList>
    </citation>
    <scope>NUCLEOTIDE SEQUENCE</scope>
    <source>
        <strain evidence="2">NC_groundwater_1664_Pr3_B-0.1um_52_9</strain>
    </source>
</reference>
<dbReference type="PROSITE" id="PS51273">
    <property type="entry name" value="GATASE_TYPE_1"/>
    <property type="match status" value="1"/>
</dbReference>
<dbReference type="SUPFAM" id="SSF52317">
    <property type="entry name" value="Class I glutamine amidotransferase-like"/>
    <property type="match status" value="1"/>
</dbReference>
<dbReference type="EMBL" id="JACRDE010000447">
    <property type="protein sequence ID" value="MBI5251210.1"/>
    <property type="molecule type" value="Genomic_DNA"/>
</dbReference>
<proteinExistence type="predicted"/>
<dbReference type="InterPro" id="IPR044992">
    <property type="entry name" value="ChyE-like"/>
</dbReference>
<keyword evidence="2" id="KW-0378">Hydrolase</keyword>